<evidence type="ECO:0000313" key="4">
    <source>
        <dbReference type="Proteomes" id="UP000775872"/>
    </source>
</evidence>
<feature type="region of interest" description="Disordered" evidence="1">
    <location>
        <begin position="242"/>
        <end position="263"/>
    </location>
</feature>
<dbReference type="PANTHER" id="PTHR38848">
    <property type="entry name" value="G-PROTEIN COUPLED RECEPTORS FAMILY 3 PROFILE DOMAIN-CONTAINING PROTEIN"/>
    <property type="match status" value="1"/>
</dbReference>
<feature type="transmembrane region" description="Helical" evidence="2">
    <location>
        <begin position="212"/>
        <end position="234"/>
    </location>
</feature>
<dbReference type="OrthoDB" id="3210850at2759"/>
<organism evidence="3 4">
    <name type="scientific">Clonostachys solani</name>
    <dbReference type="NCBI Taxonomy" id="160281"/>
    <lineage>
        <taxon>Eukaryota</taxon>
        <taxon>Fungi</taxon>
        <taxon>Dikarya</taxon>
        <taxon>Ascomycota</taxon>
        <taxon>Pezizomycotina</taxon>
        <taxon>Sordariomycetes</taxon>
        <taxon>Hypocreomycetidae</taxon>
        <taxon>Hypocreales</taxon>
        <taxon>Bionectriaceae</taxon>
        <taxon>Clonostachys</taxon>
    </lineage>
</organism>
<feature type="transmembrane region" description="Helical" evidence="2">
    <location>
        <begin position="99"/>
        <end position="120"/>
    </location>
</feature>
<feature type="transmembrane region" description="Helical" evidence="2">
    <location>
        <begin position="183"/>
        <end position="206"/>
    </location>
</feature>
<keyword evidence="4" id="KW-1185">Reference proteome</keyword>
<reference evidence="4" key="1">
    <citation type="submission" date="2019-06" db="EMBL/GenBank/DDBJ databases">
        <authorList>
            <person name="Broberg M."/>
        </authorList>
    </citation>
    <scope>NUCLEOTIDE SEQUENCE [LARGE SCALE GENOMIC DNA]</scope>
</reference>
<feature type="region of interest" description="Disordered" evidence="1">
    <location>
        <begin position="290"/>
        <end position="349"/>
    </location>
</feature>
<evidence type="ECO:0000256" key="2">
    <source>
        <dbReference type="SAM" id="Phobius"/>
    </source>
</evidence>
<reference evidence="3 4" key="2">
    <citation type="submission" date="2021-10" db="EMBL/GenBank/DDBJ databases">
        <authorList>
            <person name="Piombo E."/>
        </authorList>
    </citation>
    <scope>NUCLEOTIDE SEQUENCE [LARGE SCALE GENOMIC DNA]</scope>
</reference>
<accession>A0A9N9Z9C8</accession>
<proteinExistence type="predicted"/>
<keyword evidence="2" id="KW-0812">Transmembrane</keyword>
<gene>
    <name evidence="3" type="ORF">CSOL1703_00014604</name>
</gene>
<keyword evidence="2" id="KW-0472">Membrane</keyword>
<comment type="caution">
    <text evidence="3">The sequence shown here is derived from an EMBL/GenBank/DDBJ whole genome shotgun (WGS) entry which is preliminary data.</text>
</comment>
<evidence type="ECO:0000313" key="3">
    <source>
        <dbReference type="EMBL" id="CAH0051283.1"/>
    </source>
</evidence>
<evidence type="ECO:0000256" key="1">
    <source>
        <dbReference type="SAM" id="MobiDB-lite"/>
    </source>
</evidence>
<keyword evidence="2" id="KW-1133">Transmembrane helix</keyword>
<feature type="compositionally biased region" description="Polar residues" evidence="1">
    <location>
        <begin position="242"/>
        <end position="251"/>
    </location>
</feature>
<dbReference type="AlphaFoldDB" id="A0A9N9Z9C8"/>
<dbReference type="PANTHER" id="PTHR38848:SF3">
    <property type="entry name" value="G-PROTEIN COUPLED RECEPTORS FAMILY 3 PROFILE DOMAIN-CONTAINING PROTEIN"/>
    <property type="match status" value="1"/>
</dbReference>
<feature type="transmembrane region" description="Helical" evidence="2">
    <location>
        <begin position="140"/>
        <end position="162"/>
    </location>
</feature>
<dbReference type="EMBL" id="CABFOC020000040">
    <property type="protein sequence ID" value="CAH0051283.1"/>
    <property type="molecule type" value="Genomic_DNA"/>
</dbReference>
<feature type="transmembrane region" description="Helical" evidence="2">
    <location>
        <begin position="20"/>
        <end position="38"/>
    </location>
</feature>
<name>A0A9N9Z9C8_9HYPO</name>
<sequence>MAPLLEYRSIQVSVPVGGQVMSVILSMISLSVLSIFLTKRVLTVKYWRKLPFVVWACKRQKYRSCCVIGANQAQLIYLFLVEKAYIIRNSPKRRMQSKLYLFNSFGIITVFIVVIVLNFYYRIVRMEEGICYIGMKGLGIIPLITFDGLANTYLTLMFLVPLRKLYSFKNMARTSANIRLRNVAFRTFVGSLCTLLSSAVNLTVLAALNGEPGWVCLMCCNCDVLFSAIVIYWVTSKDNAGTTETNTSRNVGNGYADNSMGSAIRRPNTHAEREYAPSISDEVVLMTSARSNRGLSNHGEDDDSSSKTSNTKEKVIVATTIKPDSSSTDASIDANRRPGDEEDLYRQTP</sequence>
<dbReference type="Proteomes" id="UP000775872">
    <property type="component" value="Unassembled WGS sequence"/>
</dbReference>
<protein>
    <submittedName>
        <fullName evidence="3">Uncharacterized protein</fullName>
    </submittedName>
</protein>